<reference evidence="2" key="1">
    <citation type="journal article" date="2018" name="Nat. Microbiol.">
        <title>Leveraging single-cell genomics to expand the fungal tree of life.</title>
        <authorList>
            <person name="Ahrendt S.R."/>
            <person name="Quandt C.A."/>
            <person name="Ciobanu D."/>
            <person name="Clum A."/>
            <person name="Salamov A."/>
            <person name="Andreopoulos B."/>
            <person name="Cheng J.F."/>
            <person name="Woyke T."/>
            <person name="Pelin A."/>
            <person name="Henrissat B."/>
            <person name="Reynolds N.K."/>
            <person name="Benny G.L."/>
            <person name="Smith M.E."/>
            <person name="James T.Y."/>
            <person name="Grigoriev I.V."/>
        </authorList>
    </citation>
    <scope>NUCLEOTIDE SEQUENCE [LARGE SCALE GENOMIC DNA]</scope>
</reference>
<dbReference type="Proteomes" id="UP000269721">
    <property type="component" value="Unassembled WGS sequence"/>
</dbReference>
<name>A0A4P9W9J2_9FUNG</name>
<sequence length="319" mass="35051">MSERACGKTYSGVLHRRKKVNQVWTSSAEREASQPVFAIGRIESRAIIIGEGQKWFWLKASVYVGFWVDRTVSQWVFAIGREVLVELLPPPLQSSNLKLARTSASITKVSPYAHPPSPHVVRSHYCFPGILIFVPTLGGEYQGGGFGGTLASSASKEKGPVGMFKREHDVGFRRIKLPAKVFSRLGAHPARTQKFPKEPTPLGSPMFGGVYKGGALGATLAFRASNEKCPMGVACAKERRRGRPGPTPLRSREAELMMGRVRFVDFGERMVDEEEGKAHVWSQRYGSDCSRAGCTCFAEADIRVPAAPGKDERQGCMHV</sequence>
<dbReference type="AlphaFoldDB" id="A0A4P9W9J2"/>
<evidence type="ECO:0000313" key="1">
    <source>
        <dbReference type="EMBL" id="RKO87470.1"/>
    </source>
</evidence>
<protein>
    <submittedName>
        <fullName evidence="1">Uncharacterized protein</fullName>
    </submittedName>
</protein>
<proteinExistence type="predicted"/>
<evidence type="ECO:0000313" key="2">
    <source>
        <dbReference type="Proteomes" id="UP000269721"/>
    </source>
</evidence>
<accession>A0A4P9W9J2</accession>
<dbReference type="EMBL" id="KZ997398">
    <property type="protein sequence ID" value="RKO87470.1"/>
    <property type="molecule type" value="Genomic_DNA"/>
</dbReference>
<organism evidence="1 2">
    <name type="scientific">Blyttiomyces helicus</name>
    <dbReference type="NCBI Taxonomy" id="388810"/>
    <lineage>
        <taxon>Eukaryota</taxon>
        <taxon>Fungi</taxon>
        <taxon>Fungi incertae sedis</taxon>
        <taxon>Chytridiomycota</taxon>
        <taxon>Chytridiomycota incertae sedis</taxon>
        <taxon>Chytridiomycetes</taxon>
        <taxon>Chytridiomycetes incertae sedis</taxon>
        <taxon>Blyttiomyces</taxon>
    </lineage>
</organism>
<keyword evidence="2" id="KW-1185">Reference proteome</keyword>
<gene>
    <name evidence="1" type="ORF">BDK51DRAFT_32421</name>
</gene>